<proteinExistence type="predicted"/>
<accession>A0A2P2M6N4</accession>
<dbReference type="EMBL" id="GGEC01045390">
    <property type="protein sequence ID" value="MBX25874.1"/>
    <property type="molecule type" value="Transcribed_RNA"/>
</dbReference>
<evidence type="ECO:0000313" key="1">
    <source>
        <dbReference type="EMBL" id="MBX25874.1"/>
    </source>
</evidence>
<dbReference type="AlphaFoldDB" id="A0A2P2M6N4"/>
<protein>
    <submittedName>
        <fullName evidence="1">Uncharacterized protein</fullName>
    </submittedName>
</protein>
<reference evidence="1" key="1">
    <citation type="submission" date="2018-02" db="EMBL/GenBank/DDBJ databases">
        <title>Rhizophora mucronata_Transcriptome.</title>
        <authorList>
            <person name="Meera S.P."/>
            <person name="Sreeshan A."/>
            <person name="Augustine A."/>
        </authorList>
    </citation>
    <scope>NUCLEOTIDE SEQUENCE</scope>
    <source>
        <tissue evidence="1">Leaf</tissue>
    </source>
</reference>
<sequence length="41" mass="4815">MKSTTMEVCLLCLAWIQTNDVNWGSRRVYQITIKDKPPCRD</sequence>
<name>A0A2P2M6N4_RHIMU</name>
<organism evidence="1">
    <name type="scientific">Rhizophora mucronata</name>
    <name type="common">Asiatic mangrove</name>
    <dbReference type="NCBI Taxonomy" id="61149"/>
    <lineage>
        <taxon>Eukaryota</taxon>
        <taxon>Viridiplantae</taxon>
        <taxon>Streptophyta</taxon>
        <taxon>Embryophyta</taxon>
        <taxon>Tracheophyta</taxon>
        <taxon>Spermatophyta</taxon>
        <taxon>Magnoliopsida</taxon>
        <taxon>eudicotyledons</taxon>
        <taxon>Gunneridae</taxon>
        <taxon>Pentapetalae</taxon>
        <taxon>rosids</taxon>
        <taxon>fabids</taxon>
        <taxon>Malpighiales</taxon>
        <taxon>Rhizophoraceae</taxon>
        <taxon>Rhizophora</taxon>
    </lineage>
</organism>